<keyword evidence="1" id="KW-0812">Transmembrane</keyword>
<feature type="transmembrane region" description="Helical" evidence="1">
    <location>
        <begin position="51"/>
        <end position="68"/>
    </location>
</feature>
<keyword evidence="1" id="KW-1133">Transmembrane helix</keyword>
<protein>
    <submittedName>
        <fullName evidence="2">Uncharacterized protein</fullName>
    </submittedName>
</protein>
<evidence type="ECO:0000313" key="3">
    <source>
        <dbReference type="Proteomes" id="UP001642540"/>
    </source>
</evidence>
<evidence type="ECO:0000313" key="2">
    <source>
        <dbReference type="EMBL" id="CAL8107117.1"/>
    </source>
</evidence>
<sequence length="123" mass="13854">MERETRVKLENYFHKWVHNETVVIAKEIFNKTSISSGNEISRSGFKTRTEIIRSVIVIIFFANSILISCSKAPNTIIITIKNRAKAGCSSECASSSPSVTLIVVVIFILDEVERRESETFSLK</sequence>
<keyword evidence="1" id="KW-0472">Membrane</keyword>
<proteinExistence type="predicted"/>
<keyword evidence="3" id="KW-1185">Reference proteome</keyword>
<reference evidence="2 3" key="1">
    <citation type="submission" date="2024-08" db="EMBL/GenBank/DDBJ databases">
        <authorList>
            <person name="Cucini C."/>
            <person name="Frati F."/>
        </authorList>
    </citation>
    <scope>NUCLEOTIDE SEQUENCE [LARGE SCALE GENOMIC DNA]</scope>
</reference>
<dbReference type="EMBL" id="CAXLJM020000038">
    <property type="protein sequence ID" value="CAL8107117.1"/>
    <property type="molecule type" value="Genomic_DNA"/>
</dbReference>
<gene>
    <name evidence="2" type="ORF">ODALV1_LOCUS12577</name>
</gene>
<dbReference type="Proteomes" id="UP001642540">
    <property type="component" value="Unassembled WGS sequence"/>
</dbReference>
<organism evidence="2 3">
    <name type="scientific">Orchesella dallaii</name>
    <dbReference type="NCBI Taxonomy" id="48710"/>
    <lineage>
        <taxon>Eukaryota</taxon>
        <taxon>Metazoa</taxon>
        <taxon>Ecdysozoa</taxon>
        <taxon>Arthropoda</taxon>
        <taxon>Hexapoda</taxon>
        <taxon>Collembola</taxon>
        <taxon>Entomobryomorpha</taxon>
        <taxon>Entomobryoidea</taxon>
        <taxon>Orchesellidae</taxon>
        <taxon>Orchesellinae</taxon>
        <taxon>Orchesella</taxon>
    </lineage>
</organism>
<comment type="caution">
    <text evidence="2">The sequence shown here is derived from an EMBL/GenBank/DDBJ whole genome shotgun (WGS) entry which is preliminary data.</text>
</comment>
<evidence type="ECO:0000256" key="1">
    <source>
        <dbReference type="SAM" id="Phobius"/>
    </source>
</evidence>
<accession>A0ABP1QL19</accession>
<name>A0ABP1QL19_9HEXA</name>